<organism evidence="1 2">
    <name type="scientific">Schistosoma mattheei</name>
    <dbReference type="NCBI Taxonomy" id="31246"/>
    <lineage>
        <taxon>Eukaryota</taxon>
        <taxon>Metazoa</taxon>
        <taxon>Spiralia</taxon>
        <taxon>Lophotrochozoa</taxon>
        <taxon>Platyhelminthes</taxon>
        <taxon>Trematoda</taxon>
        <taxon>Digenea</taxon>
        <taxon>Strigeidida</taxon>
        <taxon>Schistosomatoidea</taxon>
        <taxon>Schistosomatidae</taxon>
        <taxon>Schistosoma</taxon>
    </lineage>
</organism>
<dbReference type="Proteomes" id="UP000269396">
    <property type="component" value="Unassembled WGS sequence"/>
</dbReference>
<sequence>MEVRCVSSHILHYQKERIKSVIEFFSTPLDEEELIDGESKPDELYTLCDDPMQVPIKLIDEQLRFVNLATVQDLFVDNSGFLVGSGKSSVLNILANCISDGCGVFDGPFNIQTLKDVVTNSPCTAGINLYITQDRVILLDAQPLLSFALTNYHTHLVATGNITSSSSSTHPGLSSLTGPGNWNMDIWAEMASMQVS</sequence>
<keyword evidence="2" id="KW-1185">Reference proteome</keyword>
<dbReference type="GO" id="GO:0000184">
    <property type="term" value="P:nuclear-transcribed mRNA catabolic process, nonsense-mediated decay"/>
    <property type="evidence" value="ECO:0007669"/>
    <property type="project" value="InterPro"/>
</dbReference>
<proteinExistence type="predicted"/>
<dbReference type="EMBL" id="UZAL01002747">
    <property type="protein sequence ID" value="VDO84520.1"/>
    <property type="molecule type" value="Genomic_DNA"/>
</dbReference>
<dbReference type="STRING" id="31246.A0A183NJ46"/>
<gene>
    <name evidence="1" type="ORF">SMTD_LOCUS2132</name>
</gene>
<name>A0A183NJ46_9TREM</name>
<dbReference type="PANTHER" id="PTHR14270">
    <property type="entry name" value="NONSENSE-MEDIATED MRNA DECAY FACTOR SMG9"/>
    <property type="match status" value="1"/>
</dbReference>
<dbReference type="InterPro" id="IPR039177">
    <property type="entry name" value="SMG9"/>
</dbReference>
<dbReference type="AlphaFoldDB" id="A0A183NJ46"/>
<reference evidence="1 2" key="1">
    <citation type="submission" date="2018-11" db="EMBL/GenBank/DDBJ databases">
        <authorList>
            <consortium name="Pathogen Informatics"/>
        </authorList>
    </citation>
    <scope>NUCLEOTIDE SEQUENCE [LARGE SCALE GENOMIC DNA]</scope>
    <source>
        <strain>Denwood</strain>
        <strain evidence="2">Zambia</strain>
    </source>
</reference>
<evidence type="ECO:0000313" key="2">
    <source>
        <dbReference type="Proteomes" id="UP000269396"/>
    </source>
</evidence>
<protein>
    <submittedName>
        <fullName evidence="1">Uncharacterized protein</fullName>
    </submittedName>
</protein>
<evidence type="ECO:0000313" key="1">
    <source>
        <dbReference type="EMBL" id="VDO84520.1"/>
    </source>
</evidence>
<accession>A0A183NJ46</accession>
<dbReference type="PANTHER" id="PTHR14270:SF0">
    <property type="entry name" value="NONSENSE-MEDIATED MRNA DECAY FACTOR SMG9"/>
    <property type="match status" value="1"/>
</dbReference>